<gene>
    <name evidence="2" type="ORF">A2968_04255</name>
</gene>
<dbReference type="Proteomes" id="UP000176228">
    <property type="component" value="Unassembled WGS sequence"/>
</dbReference>
<feature type="region of interest" description="Disordered" evidence="1">
    <location>
        <begin position="1"/>
        <end position="20"/>
    </location>
</feature>
<sequence length="83" mass="8768">MADEIPGPTPKDVWRESATPDAKAKITAGVVKYAMSMGQSPQQAADLIERLDDETTDALGFLYSGVADGATVKDVGKTLRPTT</sequence>
<dbReference type="EMBL" id="MFJU01000019">
    <property type="protein sequence ID" value="OGG36240.1"/>
    <property type="molecule type" value="Genomic_DNA"/>
</dbReference>
<name>A0A1F6BH56_9BACT</name>
<comment type="caution">
    <text evidence="2">The sequence shown here is derived from an EMBL/GenBank/DDBJ whole genome shotgun (WGS) entry which is preliminary data.</text>
</comment>
<organism evidence="2 3">
    <name type="scientific">Candidatus Gottesmanbacteria bacterium RIFCSPLOWO2_01_FULL_42_22</name>
    <dbReference type="NCBI Taxonomy" id="1798391"/>
    <lineage>
        <taxon>Bacteria</taxon>
        <taxon>Candidatus Gottesmaniibacteriota</taxon>
    </lineage>
</organism>
<accession>A0A1F6BH56</accession>
<protein>
    <submittedName>
        <fullName evidence="2">Uncharacterized protein</fullName>
    </submittedName>
</protein>
<proteinExistence type="predicted"/>
<evidence type="ECO:0000313" key="2">
    <source>
        <dbReference type="EMBL" id="OGG36240.1"/>
    </source>
</evidence>
<reference evidence="2 3" key="1">
    <citation type="journal article" date="2016" name="Nat. Commun.">
        <title>Thousands of microbial genomes shed light on interconnected biogeochemical processes in an aquifer system.</title>
        <authorList>
            <person name="Anantharaman K."/>
            <person name="Brown C.T."/>
            <person name="Hug L.A."/>
            <person name="Sharon I."/>
            <person name="Castelle C.J."/>
            <person name="Probst A.J."/>
            <person name="Thomas B.C."/>
            <person name="Singh A."/>
            <person name="Wilkins M.J."/>
            <person name="Karaoz U."/>
            <person name="Brodie E.L."/>
            <person name="Williams K.H."/>
            <person name="Hubbard S.S."/>
            <person name="Banfield J.F."/>
        </authorList>
    </citation>
    <scope>NUCLEOTIDE SEQUENCE [LARGE SCALE GENOMIC DNA]</scope>
</reference>
<dbReference type="AlphaFoldDB" id="A0A1F6BH56"/>
<evidence type="ECO:0000256" key="1">
    <source>
        <dbReference type="SAM" id="MobiDB-lite"/>
    </source>
</evidence>
<evidence type="ECO:0000313" key="3">
    <source>
        <dbReference type="Proteomes" id="UP000176228"/>
    </source>
</evidence>